<dbReference type="InterPro" id="IPR006439">
    <property type="entry name" value="HAD-SF_hydro_IA"/>
</dbReference>
<keyword evidence="2" id="KW-0479">Metal-binding</keyword>
<keyword evidence="5" id="KW-1185">Reference proteome</keyword>
<dbReference type="EMBL" id="JBHFNR010000154">
    <property type="protein sequence ID" value="MFB2895353.1"/>
    <property type="molecule type" value="Genomic_DNA"/>
</dbReference>
<dbReference type="Gene3D" id="3.40.50.1000">
    <property type="entry name" value="HAD superfamily/HAD-like"/>
    <property type="match status" value="1"/>
</dbReference>
<dbReference type="InterPro" id="IPR051600">
    <property type="entry name" value="Beta-PGM-like"/>
</dbReference>
<dbReference type="RefSeq" id="WP_413264992.1">
    <property type="nucleotide sequence ID" value="NZ_JBHFNR010000154.1"/>
</dbReference>
<evidence type="ECO:0000256" key="3">
    <source>
        <dbReference type="ARBA" id="ARBA00022842"/>
    </source>
</evidence>
<dbReference type="PANTHER" id="PTHR46193">
    <property type="entry name" value="6-PHOSPHOGLUCONATE PHOSPHATASE"/>
    <property type="match status" value="1"/>
</dbReference>
<accession>A0ABV4XVT5</accession>
<gene>
    <name evidence="4" type="ORF">ACE1CI_20805</name>
</gene>
<dbReference type="InterPro" id="IPR036412">
    <property type="entry name" value="HAD-like_sf"/>
</dbReference>
<dbReference type="InterPro" id="IPR023214">
    <property type="entry name" value="HAD_sf"/>
</dbReference>
<dbReference type="Pfam" id="PF00702">
    <property type="entry name" value="Hydrolase"/>
    <property type="match status" value="1"/>
</dbReference>
<comment type="caution">
    <text evidence="4">The sequence shown here is derived from an EMBL/GenBank/DDBJ whole genome shotgun (WGS) entry which is preliminary data.</text>
</comment>
<evidence type="ECO:0000313" key="4">
    <source>
        <dbReference type="EMBL" id="MFB2895353.1"/>
    </source>
</evidence>
<dbReference type="PANTHER" id="PTHR46193:SF10">
    <property type="entry name" value="6-PHOSPHOGLUCONATE PHOSPHATASE"/>
    <property type="match status" value="1"/>
</dbReference>
<dbReference type="SUPFAM" id="SSF56784">
    <property type="entry name" value="HAD-like"/>
    <property type="match status" value="1"/>
</dbReference>
<evidence type="ECO:0000313" key="5">
    <source>
        <dbReference type="Proteomes" id="UP001576784"/>
    </source>
</evidence>
<proteinExistence type="inferred from homology"/>
<name>A0ABV4XVT5_9CYAN</name>
<dbReference type="Proteomes" id="UP001576784">
    <property type="component" value="Unassembled WGS sequence"/>
</dbReference>
<evidence type="ECO:0000256" key="1">
    <source>
        <dbReference type="ARBA" id="ARBA00006171"/>
    </source>
</evidence>
<comment type="similarity">
    <text evidence="1">Belongs to the HAD-like hydrolase superfamily. CbbY/CbbZ/Gph/YieH family.</text>
</comment>
<dbReference type="NCBIfam" id="TIGR01509">
    <property type="entry name" value="HAD-SF-IA-v3"/>
    <property type="match status" value="1"/>
</dbReference>
<sequence>MNHLCVIFDLDGTLVDSEKLKPDPGLFLHTAYKMGFSPKHCVVIEDSVTGVQAGRAAGMTVFGYGQSCAHAALVAAGAKIVFSDMQQLSNLIYLNL</sequence>
<protein>
    <submittedName>
        <fullName evidence="4">HAD-IA family hydrolase</fullName>
    </submittedName>
</protein>
<reference evidence="4 5" key="1">
    <citation type="submission" date="2024-09" db="EMBL/GenBank/DDBJ databases">
        <title>Floridaenema gen nov. (Aerosakkonemataceae, Aerosakkonematales ord. nov., Cyanobacteria) from benthic tropical and subtropical fresh waters, with the description of four new species.</title>
        <authorList>
            <person name="Moretto J.A."/>
            <person name="Berthold D.E."/>
            <person name="Lefler F.W."/>
            <person name="Huang I.-S."/>
            <person name="Laughinghouse H. IV."/>
        </authorList>
    </citation>
    <scope>NUCLEOTIDE SEQUENCE [LARGE SCALE GENOMIC DNA]</scope>
    <source>
        <strain evidence="4 5">BLCC-F50</strain>
    </source>
</reference>
<dbReference type="GO" id="GO:0016787">
    <property type="term" value="F:hydrolase activity"/>
    <property type="evidence" value="ECO:0007669"/>
    <property type="project" value="UniProtKB-KW"/>
</dbReference>
<keyword evidence="3" id="KW-0460">Magnesium</keyword>
<keyword evidence="4" id="KW-0378">Hydrolase</keyword>
<organism evidence="4 5">
    <name type="scientific">Floridaenema flaviceps BLCC-F50</name>
    <dbReference type="NCBI Taxonomy" id="3153642"/>
    <lineage>
        <taxon>Bacteria</taxon>
        <taxon>Bacillati</taxon>
        <taxon>Cyanobacteriota</taxon>
        <taxon>Cyanophyceae</taxon>
        <taxon>Oscillatoriophycideae</taxon>
        <taxon>Aerosakkonematales</taxon>
        <taxon>Aerosakkonemataceae</taxon>
        <taxon>Floridanema</taxon>
        <taxon>Floridanema flaviceps</taxon>
    </lineage>
</organism>
<evidence type="ECO:0000256" key="2">
    <source>
        <dbReference type="ARBA" id="ARBA00022723"/>
    </source>
</evidence>